<dbReference type="Proteomes" id="UP000651977">
    <property type="component" value="Unassembled WGS sequence"/>
</dbReference>
<protein>
    <submittedName>
        <fullName evidence="2">Uncharacterized protein</fullName>
    </submittedName>
</protein>
<dbReference type="EMBL" id="BMDY01000045">
    <property type="protein sequence ID" value="GGB21716.1"/>
    <property type="molecule type" value="Genomic_DNA"/>
</dbReference>
<organism evidence="2 3">
    <name type="scientific">Agarivorans gilvus</name>
    <dbReference type="NCBI Taxonomy" id="680279"/>
    <lineage>
        <taxon>Bacteria</taxon>
        <taxon>Pseudomonadati</taxon>
        <taxon>Pseudomonadota</taxon>
        <taxon>Gammaproteobacteria</taxon>
        <taxon>Alteromonadales</taxon>
        <taxon>Alteromonadaceae</taxon>
        <taxon>Agarivorans</taxon>
    </lineage>
</organism>
<keyword evidence="3" id="KW-1185">Reference proteome</keyword>
<evidence type="ECO:0000313" key="3">
    <source>
        <dbReference type="Proteomes" id="UP000651977"/>
    </source>
</evidence>
<dbReference type="RefSeq" id="WP_055734199.1">
    <property type="nucleotide sequence ID" value="NZ_BMDY01000045.1"/>
</dbReference>
<keyword evidence="1" id="KW-0812">Transmembrane</keyword>
<comment type="caution">
    <text evidence="2">The sequence shown here is derived from an EMBL/GenBank/DDBJ whole genome shotgun (WGS) entry which is preliminary data.</text>
</comment>
<evidence type="ECO:0000313" key="2">
    <source>
        <dbReference type="EMBL" id="GGB21716.1"/>
    </source>
</evidence>
<gene>
    <name evidence="2" type="ORF">GCM10007414_38900</name>
</gene>
<feature type="transmembrane region" description="Helical" evidence="1">
    <location>
        <begin position="12"/>
        <end position="29"/>
    </location>
</feature>
<keyword evidence="1" id="KW-0472">Membrane</keyword>
<evidence type="ECO:0000256" key="1">
    <source>
        <dbReference type="SAM" id="Phobius"/>
    </source>
</evidence>
<reference evidence="3" key="1">
    <citation type="journal article" date="2019" name="Int. J. Syst. Evol. Microbiol.">
        <title>The Global Catalogue of Microorganisms (GCM) 10K type strain sequencing project: providing services to taxonomists for standard genome sequencing and annotation.</title>
        <authorList>
            <consortium name="The Broad Institute Genomics Platform"/>
            <consortium name="The Broad Institute Genome Sequencing Center for Infectious Disease"/>
            <person name="Wu L."/>
            <person name="Ma J."/>
        </authorList>
    </citation>
    <scope>NUCLEOTIDE SEQUENCE [LARGE SCALE GENOMIC DNA]</scope>
    <source>
        <strain evidence="3">CGMCC 1.10131</strain>
    </source>
</reference>
<proteinExistence type="predicted"/>
<accession>A0ABQ1I8J0</accession>
<keyword evidence="1" id="KW-1133">Transmembrane helix</keyword>
<name>A0ABQ1I8J0_9ALTE</name>
<feature type="transmembrane region" description="Helical" evidence="1">
    <location>
        <begin position="95"/>
        <end position="114"/>
    </location>
</feature>
<sequence>MEHPPLSYDDWLKFFFLIAFVSAMVAWLFSAKFTMRRIEPELKKQGFNCGSWDGPGFRVLSYATIILFQTKLLNDSNYPFVPVDATRKLATKKDWYISLWLWCSLSGMLLLVFLY</sequence>